<name>A0A2Z6ILY7_ACIFI</name>
<dbReference type="KEGG" id="afj:AFERRID_12730"/>
<accession>A0A2Z6ILY7</accession>
<proteinExistence type="predicted"/>
<reference evidence="1 2" key="1">
    <citation type="journal article" date="2018" name="Microbiol. Resour. Announc.">
        <title>Complete Genome Sequence of Acidithiobacillus ferridurans JCM 18981.</title>
        <authorList>
            <person name="Miyauchi T."/>
            <person name="Kouzuma A."/>
            <person name="Abe T."/>
            <person name="Watanabe K."/>
        </authorList>
    </citation>
    <scope>NUCLEOTIDE SEQUENCE [LARGE SCALE GENOMIC DNA]</scope>
    <source>
        <strain evidence="2">ATCC 33020 / DSM 29468 / JCM 18981 / 11Fe</strain>
    </source>
</reference>
<dbReference type="EMBL" id="AP018795">
    <property type="protein sequence ID" value="BBF65055.1"/>
    <property type="molecule type" value="Genomic_DNA"/>
</dbReference>
<dbReference type="RefSeq" id="WP_151528011.1">
    <property type="nucleotide sequence ID" value="NZ_AP018795.1"/>
</dbReference>
<gene>
    <name evidence="1" type="ORF">AFERRID_12730</name>
</gene>
<dbReference type="Proteomes" id="UP000280188">
    <property type="component" value="Chromosome"/>
</dbReference>
<evidence type="ECO:0000313" key="1">
    <source>
        <dbReference type="EMBL" id="BBF65055.1"/>
    </source>
</evidence>
<protein>
    <submittedName>
        <fullName evidence="1">Uncharacterized protein</fullName>
    </submittedName>
</protein>
<sequence>MVAARQFDQPANVKSSSINFLSHDGIQRLSDESCKNQVLRAAEIGNHATEGHKCSMAQMLRLRPTAYLLETELPHQSYQHFPDIFPSL</sequence>
<evidence type="ECO:0000313" key="2">
    <source>
        <dbReference type="Proteomes" id="UP000280188"/>
    </source>
</evidence>
<organism evidence="1 2">
    <name type="scientific">Acidithiobacillus ferridurans</name>
    <dbReference type="NCBI Taxonomy" id="1232575"/>
    <lineage>
        <taxon>Bacteria</taxon>
        <taxon>Pseudomonadati</taxon>
        <taxon>Pseudomonadota</taxon>
        <taxon>Acidithiobacillia</taxon>
        <taxon>Acidithiobacillales</taxon>
        <taxon>Acidithiobacillaceae</taxon>
        <taxon>Acidithiobacillus</taxon>
    </lineage>
</organism>
<dbReference type="AlphaFoldDB" id="A0A2Z6ILY7"/>
<keyword evidence="2" id="KW-1185">Reference proteome</keyword>